<dbReference type="EMBL" id="MU827782">
    <property type="protein sequence ID" value="KAJ7336690.1"/>
    <property type="molecule type" value="Genomic_DNA"/>
</dbReference>
<dbReference type="AlphaFoldDB" id="A0A9W9YEA4"/>
<organism evidence="2 3">
    <name type="scientific">Desmophyllum pertusum</name>
    <dbReference type="NCBI Taxonomy" id="174260"/>
    <lineage>
        <taxon>Eukaryota</taxon>
        <taxon>Metazoa</taxon>
        <taxon>Cnidaria</taxon>
        <taxon>Anthozoa</taxon>
        <taxon>Hexacorallia</taxon>
        <taxon>Scleractinia</taxon>
        <taxon>Caryophylliina</taxon>
        <taxon>Caryophylliidae</taxon>
        <taxon>Desmophyllum</taxon>
    </lineage>
</organism>
<evidence type="ECO:0000313" key="2">
    <source>
        <dbReference type="EMBL" id="KAJ7336690.1"/>
    </source>
</evidence>
<feature type="transmembrane region" description="Helical" evidence="1">
    <location>
        <begin position="65"/>
        <end position="86"/>
    </location>
</feature>
<gene>
    <name evidence="2" type="primary">DRCC1</name>
    <name evidence="2" type="ORF">OS493_011912</name>
</gene>
<keyword evidence="1" id="KW-0812">Transmembrane</keyword>
<keyword evidence="1" id="KW-1133">Transmembrane helix</keyword>
<accession>A0A9W9YEA4</accession>
<dbReference type="Proteomes" id="UP001163046">
    <property type="component" value="Unassembled WGS sequence"/>
</dbReference>
<keyword evidence="1" id="KW-0472">Membrane</keyword>
<proteinExistence type="predicted"/>
<protein>
    <submittedName>
        <fullName evidence="2">Ephrin-receptor like</fullName>
    </submittedName>
</protein>
<name>A0A9W9YEA4_9CNID</name>
<keyword evidence="3" id="KW-1185">Reference proteome</keyword>
<reference evidence="2" key="1">
    <citation type="submission" date="2023-01" db="EMBL/GenBank/DDBJ databases">
        <title>Genome assembly of the deep-sea coral Lophelia pertusa.</title>
        <authorList>
            <person name="Herrera S."/>
            <person name="Cordes E."/>
        </authorList>
    </citation>
    <scope>NUCLEOTIDE SEQUENCE</scope>
    <source>
        <strain evidence="2">USNM1676648</strain>
        <tissue evidence="2">Polyp</tissue>
    </source>
</reference>
<sequence>MVPNKIGQTACKICPVRFYCPWQDEDPVPCDPKAICPAGSWKPKEECSGLYKRNKETEECELSSIVYAVIGVVLAVIVAGIGFVIVRRYRRDNEQRQRLLERQHPVYTGW</sequence>
<dbReference type="OrthoDB" id="5973484at2759"/>
<evidence type="ECO:0000313" key="3">
    <source>
        <dbReference type="Proteomes" id="UP001163046"/>
    </source>
</evidence>
<comment type="caution">
    <text evidence="2">The sequence shown here is derived from an EMBL/GenBank/DDBJ whole genome shotgun (WGS) entry which is preliminary data.</text>
</comment>
<dbReference type="CDD" id="cd12087">
    <property type="entry name" value="TM_EGFR-like"/>
    <property type="match status" value="1"/>
</dbReference>
<evidence type="ECO:0000256" key="1">
    <source>
        <dbReference type="SAM" id="Phobius"/>
    </source>
</evidence>